<keyword evidence="4" id="KW-0131">Cell cycle</keyword>
<evidence type="ECO:0000256" key="4">
    <source>
        <dbReference type="ARBA" id="ARBA00023306"/>
    </source>
</evidence>
<evidence type="ECO:0000313" key="8">
    <source>
        <dbReference type="EMBL" id="KRO07470.1"/>
    </source>
</evidence>
<dbReference type="Gene3D" id="3.30.160.540">
    <property type="match status" value="1"/>
</dbReference>
<dbReference type="RefSeq" id="WP_057707655.1">
    <property type="nucleotide sequence ID" value="NZ_JQCL01000103.1"/>
</dbReference>
<dbReference type="SUPFAM" id="SSF63848">
    <property type="entry name" value="Cell-division inhibitor MinC, C-terminal domain"/>
    <property type="match status" value="1"/>
</dbReference>
<accession>A0A0R2LZX4</accession>
<keyword evidence="2" id="KW-0132">Cell division</keyword>
<evidence type="ECO:0000256" key="5">
    <source>
        <dbReference type="ARBA" id="ARBA00046874"/>
    </source>
</evidence>
<dbReference type="InterPro" id="IPR013033">
    <property type="entry name" value="MinC"/>
</dbReference>
<dbReference type="InterPro" id="IPR036145">
    <property type="entry name" value="MinC_C_sf"/>
</dbReference>
<dbReference type="GO" id="GO:0000902">
    <property type="term" value="P:cell morphogenesis"/>
    <property type="evidence" value="ECO:0007669"/>
    <property type="project" value="InterPro"/>
</dbReference>
<dbReference type="AlphaFoldDB" id="A0A0R2LZX4"/>
<evidence type="ECO:0000256" key="2">
    <source>
        <dbReference type="ARBA" id="ARBA00022618"/>
    </source>
</evidence>
<feature type="domain" description="Septum formation inhibitor MinC C-terminal" evidence="6">
    <location>
        <begin position="104"/>
        <end position="177"/>
    </location>
</feature>
<evidence type="ECO:0000313" key="9">
    <source>
        <dbReference type="Proteomes" id="UP000051783"/>
    </source>
</evidence>
<comment type="subunit">
    <text evidence="5">Interacts with MinD and FtsZ.</text>
</comment>
<dbReference type="GO" id="GO:0000917">
    <property type="term" value="P:division septum assembly"/>
    <property type="evidence" value="ECO:0007669"/>
    <property type="project" value="UniProtKB-KW"/>
</dbReference>
<name>A0A0R2LZX4_9LACO</name>
<dbReference type="InterPro" id="IPR005526">
    <property type="entry name" value="Septum_form_inhib_MinC_C"/>
</dbReference>
<dbReference type="InterPro" id="IPR055219">
    <property type="entry name" value="MinC_N_1"/>
</dbReference>
<dbReference type="Proteomes" id="UP000051783">
    <property type="component" value="Unassembled WGS sequence"/>
</dbReference>
<keyword evidence="9" id="KW-1185">Reference proteome</keyword>
<reference evidence="8 9" key="1">
    <citation type="journal article" date="2015" name="Genome Announc.">
        <title>Expanding the biotechnology potential of lactobacilli through comparative genomics of 213 strains and associated genera.</title>
        <authorList>
            <person name="Sun Z."/>
            <person name="Harris H.M."/>
            <person name="McCann A."/>
            <person name="Guo C."/>
            <person name="Argimon S."/>
            <person name="Zhang W."/>
            <person name="Yang X."/>
            <person name="Jeffery I.B."/>
            <person name="Cooney J.C."/>
            <person name="Kagawa T.F."/>
            <person name="Liu W."/>
            <person name="Song Y."/>
            <person name="Salvetti E."/>
            <person name="Wrobel A."/>
            <person name="Rasinkangas P."/>
            <person name="Parkhill J."/>
            <person name="Rea M.C."/>
            <person name="O'Sullivan O."/>
            <person name="Ritari J."/>
            <person name="Douillard F.P."/>
            <person name="Paul Ross R."/>
            <person name="Yang R."/>
            <person name="Briner A.E."/>
            <person name="Felis G.E."/>
            <person name="de Vos W.M."/>
            <person name="Barrangou R."/>
            <person name="Klaenhammer T.R."/>
            <person name="Caufield P.W."/>
            <person name="Cui Y."/>
            <person name="Zhang H."/>
            <person name="O'Toole P.W."/>
        </authorList>
    </citation>
    <scope>NUCLEOTIDE SEQUENCE [LARGE SCALE GENOMIC DNA]</scope>
    <source>
        <strain evidence="8 9">LMG 26013</strain>
    </source>
</reference>
<evidence type="ECO:0000259" key="6">
    <source>
        <dbReference type="Pfam" id="PF03775"/>
    </source>
</evidence>
<dbReference type="Pfam" id="PF03775">
    <property type="entry name" value="MinC_C"/>
    <property type="match status" value="1"/>
</dbReference>
<dbReference type="GO" id="GO:1901891">
    <property type="term" value="P:regulation of cell septum assembly"/>
    <property type="evidence" value="ECO:0007669"/>
    <property type="project" value="InterPro"/>
</dbReference>
<dbReference type="STRING" id="942150.IV64_GL001391"/>
<dbReference type="PATRIC" id="fig|942150.3.peg.1433"/>
<evidence type="ECO:0000259" key="7">
    <source>
        <dbReference type="Pfam" id="PF22642"/>
    </source>
</evidence>
<feature type="domain" description="Septum site-determining protein MinC N-terminal" evidence="7">
    <location>
        <begin position="5"/>
        <end position="81"/>
    </location>
</feature>
<dbReference type="EMBL" id="JQCL01000103">
    <property type="protein sequence ID" value="KRO07470.1"/>
    <property type="molecule type" value="Genomic_DNA"/>
</dbReference>
<dbReference type="InterPro" id="IPR016098">
    <property type="entry name" value="CAP/MinC_C"/>
</dbReference>
<dbReference type="PANTHER" id="PTHR34108:SF1">
    <property type="entry name" value="SEPTUM SITE-DETERMINING PROTEIN MINC"/>
    <property type="match status" value="1"/>
</dbReference>
<evidence type="ECO:0000256" key="3">
    <source>
        <dbReference type="ARBA" id="ARBA00023210"/>
    </source>
</evidence>
<organism evidence="8 9">
    <name type="scientific">Lactiplantibacillus xiangfangensis</name>
    <dbReference type="NCBI Taxonomy" id="942150"/>
    <lineage>
        <taxon>Bacteria</taxon>
        <taxon>Bacillati</taxon>
        <taxon>Bacillota</taxon>
        <taxon>Bacilli</taxon>
        <taxon>Lactobacillales</taxon>
        <taxon>Lactobacillaceae</taxon>
        <taxon>Lactiplantibacillus</taxon>
    </lineage>
</organism>
<keyword evidence="3" id="KW-0717">Septation</keyword>
<protein>
    <submittedName>
        <fullName evidence="8">Septum site-determining protein MinC</fullName>
    </submittedName>
</protein>
<evidence type="ECO:0000256" key="1">
    <source>
        <dbReference type="ARBA" id="ARBA00006291"/>
    </source>
</evidence>
<comment type="similarity">
    <text evidence="1">Belongs to the MinC family.</text>
</comment>
<dbReference type="Pfam" id="PF22642">
    <property type="entry name" value="MinC_N_1"/>
    <property type="match status" value="1"/>
</dbReference>
<dbReference type="OrthoDB" id="9790810at2"/>
<dbReference type="Gene3D" id="2.160.20.70">
    <property type="match status" value="1"/>
</dbReference>
<dbReference type="PANTHER" id="PTHR34108">
    <property type="entry name" value="SEPTUM SITE-DETERMINING PROTEIN MINC"/>
    <property type="match status" value="1"/>
</dbReference>
<gene>
    <name evidence="8" type="ORF">IV64_GL001391</name>
</gene>
<comment type="caution">
    <text evidence="8">The sequence shown here is derived from an EMBL/GenBank/DDBJ whole genome shotgun (WGS) entry which is preliminary data.</text>
</comment>
<sequence length="222" mass="24620">MQQSVVLKASNDGYELIFRQAASFDTIMIDLKTLLDRLQVDNTTDERISFDMGTEGRLLTAEQNQQVTQLVQRYPLFSIHKLTADVILTSDALAMVERNTVHLVNQIIRNGQVVSITGDVLFFGKIHEGGVLRATGSIFVMGEVSGIMEAGYPDHNDAVIVSALTTVPRVRVGELLELVDPDKIVAGTNVVYINDIQALDYQPLDQLKRVRPKLFTRNGGHI</sequence>
<proteinExistence type="inferred from homology"/>